<feature type="compositionally biased region" description="Basic and acidic residues" evidence="6">
    <location>
        <begin position="134"/>
        <end position="180"/>
    </location>
</feature>
<evidence type="ECO:0000313" key="8">
    <source>
        <dbReference type="EMBL" id="AGT07674.1"/>
    </source>
</evidence>
<evidence type="ECO:0000256" key="2">
    <source>
        <dbReference type="ARBA" id="ARBA00015915"/>
    </source>
</evidence>
<keyword evidence="4 7" id="KW-0732">Signal</keyword>
<dbReference type="GO" id="GO:0006829">
    <property type="term" value="P:zinc ion transport"/>
    <property type="evidence" value="ECO:0007669"/>
    <property type="project" value="UniProtKB-KW"/>
</dbReference>
<proteinExistence type="inferred from homology"/>
<keyword evidence="5" id="KW-0862">Zinc</keyword>
<organism evidence="8 9">
    <name type="scientific">Paracoccus aminophilus JCM 7686</name>
    <dbReference type="NCBI Taxonomy" id="1367847"/>
    <lineage>
        <taxon>Bacteria</taxon>
        <taxon>Pseudomonadati</taxon>
        <taxon>Pseudomonadota</taxon>
        <taxon>Alphaproteobacteria</taxon>
        <taxon>Rhodobacterales</taxon>
        <taxon>Paracoccaceae</taxon>
        <taxon>Paracoccus</taxon>
    </lineage>
</organism>
<keyword evidence="9" id="KW-1185">Reference proteome</keyword>
<dbReference type="eggNOG" id="COG4531">
    <property type="taxonomic scope" value="Bacteria"/>
</dbReference>
<gene>
    <name evidence="8" type="ORF">JCM7686_0565</name>
</gene>
<evidence type="ECO:0000313" key="9">
    <source>
        <dbReference type="Proteomes" id="UP000015480"/>
    </source>
</evidence>
<evidence type="ECO:0000256" key="3">
    <source>
        <dbReference type="ARBA" id="ARBA00022448"/>
    </source>
</evidence>
<dbReference type="Gene3D" id="3.40.50.1980">
    <property type="entry name" value="Nitrogenase molybdenum iron protein domain"/>
    <property type="match status" value="3"/>
</dbReference>
<feature type="chain" id="PRO_5004534099" description="High-affinity zinc uptake system protein ZnuA" evidence="7">
    <location>
        <begin position="35"/>
        <end position="350"/>
    </location>
</feature>
<dbReference type="AlphaFoldDB" id="S5XKE1"/>
<feature type="region of interest" description="Disordered" evidence="6">
    <location>
        <begin position="122"/>
        <end position="184"/>
    </location>
</feature>
<dbReference type="InterPro" id="IPR050492">
    <property type="entry name" value="Bact_metal-bind_prot9"/>
</dbReference>
<keyword evidence="3" id="KW-0813">Transport</keyword>
<name>S5XKE1_PARAH</name>
<evidence type="ECO:0000256" key="4">
    <source>
        <dbReference type="ARBA" id="ARBA00022729"/>
    </source>
</evidence>
<dbReference type="PANTHER" id="PTHR42953">
    <property type="entry name" value="HIGH-AFFINITY ZINC UPTAKE SYSTEM PROTEIN ZNUA-RELATED"/>
    <property type="match status" value="1"/>
</dbReference>
<reference evidence="8 9" key="1">
    <citation type="journal article" date="2014" name="BMC Genomics">
        <title>Architecture and functions of a multipartite genome of the methylotrophic bacterium Paracoccus aminophilus JCM 7686, containing primary and secondary chromids.</title>
        <authorList>
            <person name="Dziewit L."/>
            <person name="Czarnecki J."/>
            <person name="Wibberg D."/>
            <person name="Radlinska M."/>
            <person name="Mrozek P."/>
            <person name="Szymczak M."/>
            <person name="Schluter A."/>
            <person name="Puhler A."/>
            <person name="Bartosik D."/>
        </authorList>
    </citation>
    <scope>NUCLEOTIDE SEQUENCE [LARGE SCALE GENOMIC DNA]</scope>
    <source>
        <strain evidence="8">JCM 7686</strain>
    </source>
</reference>
<dbReference type="PATRIC" id="fig|1367847.3.peg.516"/>
<dbReference type="Pfam" id="PF01297">
    <property type="entry name" value="ZnuA"/>
    <property type="match status" value="1"/>
</dbReference>
<dbReference type="RefSeq" id="WP_020949313.1">
    <property type="nucleotide sequence ID" value="NC_022041.1"/>
</dbReference>
<protein>
    <recommendedName>
        <fullName evidence="2">High-affinity zinc uptake system protein ZnuA</fullName>
    </recommendedName>
</protein>
<dbReference type="Proteomes" id="UP000015480">
    <property type="component" value="Chromosome"/>
</dbReference>
<comment type="similarity">
    <text evidence="1">Belongs to the bacterial solute-binding protein 9 family.</text>
</comment>
<dbReference type="GO" id="GO:0046872">
    <property type="term" value="F:metal ion binding"/>
    <property type="evidence" value="ECO:0007669"/>
    <property type="project" value="InterPro"/>
</dbReference>
<feature type="signal peptide" evidence="7">
    <location>
        <begin position="1"/>
        <end position="34"/>
    </location>
</feature>
<keyword evidence="5" id="KW-0864">Zinc transport</keyword>
<evidence type="ECO:0000256" key="1">
    <source>
        <dbReference type="ARBA" id="ARBA00011028"/>
    </source>
</evidence>
<dbReference type="SUPFAM" id="SSF53807">
    <property type="entry name" value="Helical backbone' metal receptor"/>
    <property type="match status" value="1"/>
</dbReference>
<dbReference type="EMBL" id="CP006650">
    <property type="protein sequence ID" value="AGT07674.1"/>
    <property type="molecule type" value="Genomic_DNA"/>
</dbReference>
<dbReference type="InterPro" id="IPR006127">
    <property type="entry name" value="ZnuA-like"/>
</dbReference>
<dbReference type="OrthoDB" id="7346865at2"/>
<dbReference type="HOGENOM" id="CLU_016838_1_2_5"/>
<evidence type="ECO:0000256" key="5">
    <source>
        <dbReference type="ARBA" id="ARBA00022906"/>
    </source>
</evidence>
<dbReference type="KEGG" id="pami:JCM7686_0565"/>
<evidence type="ECO:0000256" key="7">
    <source>
        <dbReference type="SAM" id="SignalP"/>
    </source>
</evidence>
<evidence type="ECO:0000256" key="6">
    <source>
        <dbReference type="SAM" id="MobiDB-lite"/>
    </source>
</evidence>
<dbReference type="STRING" id="1367847.JCM7686_0565"/>
<keyword evidence="5" id="KW-0406">Ion transport</keyword>
<sequence length="350" mass="36823">MHTLRPTLRPSFRPNLHSKLLALPLCLSALPAFAEVPKVVTDMPITGALIEMVMGDLGKPDVLLPTGGDVHNYQLRPSQAGATQDADLLIWVGPALTPWLDRAATNLGGKAQSLQLLAVPGTKTRSYGGEDDDHDHAHDHDADSEHEHDHADHDHGEAGHDDHDHADAGHGEAGHVHTGTDPHAWLDPSNAQLWVKAIAGALAAQDPDHAAQYQENAEKAAARIGAVDATLTAELAPARGKPFVVLHDAYGYFTEHFGLESAIPVSLGDAATPSAARLTDIKAQLASAKAVCAFPEQNHDARLIAAVTEGTAVRPGAALDPEGSALAIGPDLYLDVIQSLAGTMLSCLKD</sequence>
<dbReference type="PANTHER" id="PTHR42953:SF3">
    <property type="entry name" value="HIGH-AFFINITY ZINC UPTAKE SYSTEM PROTEIN ZNUA"/>
    <property type="match status" value="1"/>
</dbReference>
<accession>S5XKE1</accession>